<accession>A0A2A3EGI9</accession>
<sequence length="167" mass="18607">MKSPIEKLLLIFVLCIISSSYILNVKAENKVTVNSINVDVSNEDILESWDASISNNLISITPKIKKDCPSILKIDIKIYQNDQLVSQMTKQFEKPFKDLENANLCTSVEYIDEDDACSVAPGEQNASDCDVSSMFNSMNPGNYKTVCEMMESDTLFATATLEVTVEE</sequence>
<dbReference type="EMBL" id="KZ288254">
    <property type="protein sequence ID" value="PBC30830.1"/>
    <property type="molecule type" value="Genomic_DNA"/>
</dbReference>
<organism evidence="2 3">
    <name type="scientific">Apis cerana cerana</name>
    <name type="common">Oriental honeybee</name>
    <dbReference type="NCBI Taxonomy" id="94128"/>
    <lineage>
        <taxon>Eukaryota</taxon>
        <taxon>Metazoa</taxon>
        <taxon>Ecdysozoa</taxon>
        <taxon>Arthropoda</taxon>
        <taxon>Hexapoda</taxon>
        <taxon>Insecta</taxon>
        <taxon>Pterygota</taxon>
        <taxon>Neoptera</taxon>
        <taxon>Endopterygota</taxon>
        <taxon>Hymenoptera</taxon>
        <taxon>Apocrita</taxon>
        <taxon>Aculeata</taxon>
        <taxon>Apoidea</taxon>
        <taxon>Anthophila</taxon>
        <taxon>Apidae</taxon>
        <taxon>Apis</taxon>
    </lineage>
</organism>
<reference evidence="2 3" key="1">
    <citation type="submission" date="2014-07" db="EMBL/GenBank/DDBJ databases">
        <title>Genomic and transcriptomic analysis on Apis cerana provide comprehensive insights into honey bee biology.</title>
        <authorList>
            <person name="Diao Q."/>
            <person name="Sun L."/>
            <person name="Zheng H."/>
            <person name="Zheng H."/>
            <person name="Xu S."/>
            <person name="Wang S."/>
            <person name="Zeng Z."/>
            <person name="Hu F."/>
            <person name="Su S."/>
            <person name="Wu J."/>
        </authorList>
    </citation>
    <scope>NUCLEOTIDE SEQUENCE [LARGE SCALE GENOMIC DNA]</scope>
    <source>
        <tissue evidence="2">Pupae without intestine</tissue>
    </source>
</reference>
<evidence type="ECO:0000313" key="2">
    <source>
        <dbReference type="EMBL" id="PBC30830.1"/>
    </source>
</evidence>
<evidence type="ECO:0000313" key="3">
    <source>
        <dbReference type="Proteomes" id="UP000242457"/>
    </source>
</evidence>
<feature type="chain" id="PRO_5012472069" evidence="1">
    <location>
        <begin position="28"/>
        <end position="167"/>
    </location>
</feature>
<protein>
    <submittedName>
        <fullName evidence="2">Uncharacterized protein</fullName>
    </submittedName>
</protein>
<dbReference type="OrthoDB" id="7601060at2759"/>
<gene>
    <name evidence="2" type="ORF">APICC_07100</name>
</gene>
<keyword evidence="1" id="KW-0732">Signal</keyword>
<name>A0A2A3EGI9_APICC</name>
<dbReference type="Proteomes" id="UP000242457">
    <property type="component" value="Unassembled WGS sequence"/>
</dbReference>
<keyword evidence="3" id="KW-1185">Reference proteome</keyword>
<feature type="signal peptide" evidence="1">
    <location>
        <begin position="1"/>
        <end position="27"/>
    </location>
</feature>
<evidence type="ECO:0000256" key="1">
    <source>
        <dbReference type="SAM" id="SignalP"/>
    </source>
</evidence>
<proteinExistence type="predicted"/>
<dbReference type="AlphaFoldDB" id="A0A2A3EGI9"/>